<evidence type="ECO:0000259" key="1">
    <source>
        <dbReference type="SMART" id="SM00421"/>
    </source>
</evidence>
<dbReference type="InterPro" id="IPR000792">
    <property type="entry name" value="Tscrpt_reg_LuxR_C"/>
</dbReference>
<dbReference type="AlphaFoldDB" id="A0A8J3QE26"/>
<evidence type="ECO:0000313" key="2">
    <source>
        <dbReference type="EMBL" id="GIH09090.1"/>
    </source>
</evidence>
<dbReference type="GO" id="GO:0003677">
    <property type="term" value="F:DNA binding"/>
    <property type="evidence" value="ECO:0007669"/>
    <property type="project" value="InterPro"/>
</dbReference>
<dbReference type="GO" id="GO:0006355">
    <property type="term" value="P:regulation of DNA-templated transcription"/>
    <property type="evidence" value="ECO:0007669"/>
    <property type="project" value="InterPro"/>
</dbReference>
<protein>
    <recommendedName>
        <fullName evidence="1">HTH luxR-type domain-containing protein</fullName>
    </recommendedName>
</protein>
<name>A0A8J3QE26_9ACTN</name>
<dbReference type="EMBL" id="BONY01000061">
    <property type="protein sequence ID" value="GIH09090.1"/>
    <property type="molecule type" value="Genomic_DNA"/>
</dbReference>
<dbReference type="SMART" id="SM00421">
    <property type="entry name" value="HTH_LUXR"/>
    <property type="match status" value="1"/>
</dbReference>
<dbReference type="InterPro" id="IPR016032">
    <property type="entry name" value="Sig_transdc_resp-reg_C-effctor"/>
</dbReference>
<sequence length="81" mass="8951">MAGVRERYRQSMREESGEPPVIQRRILLLLAAGFTISTIAKLVFLSERAVHEHIAAMKNATGAKNQFALGAEAAKRGWLSE</sequence>
<dbReference type="Proteomes" id="UP000612899">
    <property type="component" value="Unassembled WGS sequence"/>
</dbReference>
<evidence type="ECO:0000313" key="3">
    <source>
        <dbReference type="Proteomes" id="UP000612899"/>
    </source>
</evidence>
<reference evidence="2" key="1">
    <citation type="submission" date="2021-01" db="EMBL/GenBank/DDBJ databases">
        <title>Whole genome shotgun sequence of Rhizocola hellebori NBRC 109834.</title>
        <authorList>
            <person name="Komaki H."/>
            <person name="Tamura T."/>
        </authorList>
    </citation>
    <scope>NUCLEOTIDE SEQUENCE</scope>
    <source>
        <strain evidence="2">NBRC 109834</strain>
    </source>
</reference>
<keyword evidence="3" id="KW-1185">Reference proteome</keyword>
<dbReference type="Gene3D" id="1.10.10.10">
    <property type="entry name" value="Winged helix-like DNA-binding domain superfamily/Winged helix DNA-binding domain"/>
    <property type="match status" value="1"/>
</dbReference>
<dbReference type="SUPFAM" id="SSF46894">
    <property type="entry name" value="C-terminal effector domain of the bipartite response regulators"/>
    <property type="match status" value="1"/>
</dbReference>
<gene>
    <name evidence="2" type="ORF">Rhe02_71570</name>
</gene>
<dbReference type="InterPro" id="IPR036388">
    <property type="entry name" value="WH-like_DNA-bd_sf"/>
</dbReference>
<proteinExistence type="predicted"/>
<organism evidence="2 3">
    <name type="scientific">Rhizocola hellebori</name>
    <dbReference type="NCBI Taxonomy" id="1392758"/>
    <lineage>
        <taxon>Bacteria</taxon>
        <taxon>Bacillati</taxon>
        <taxon>Actinomycetota</taxon>
        <taxon>Actinomycetes</taxon>
        <taxon>Micromonosporales</taxon>
        <taxon>Micromonosporaceae</taxon>
        <taxon>Rhizocola</taxon>
    </lineage>
</organism>
<feature type="domain" description="HTH luxR-type" evidence="1">
    <location>
        <begin position="16"/>
        <end position="73"/>
    </location>
</feature>
<comment type="caution">
    <text evidence="2">The sequence shown here is derived from an EMBL/GenBank/DDBJ whole genome shotgun (WGS) entry which is preliminary data.</text>
</comment>
<accession>A0A8J3QE26</accession>